<protein>
    <recommendedName>
        <fullName evidence="4">F-box domain-containing protein</fullName>
    </recommendedName>
</protein>
<gene>
    <name evidence="2" type="ORF">BDP27DRAFT_1208765</name>
</gene>
<dbReference type="OrthoDB" id="3024433at2759"/>
<dbReference type="SUPFAM" id="SSF81383">
    <property type="entry name" value="F-box domain"/>
    <property type="match status" value="1"/>
</dbReference>
<proteinExistence type="predicted"/>
<dbReference type="Gene3D" id="1.20.1280.50">
    <property type="match status" value="1"/>
</dbReference>
<keyword evidence="3" id="KW-1185">Reference proteome</keyword>
<evidence type="ECO:0000313" key="2">
    <source>
        <dbReference type="EMBL" id="KAF9077811.1"/>
    </source>
</evidence>
<evidence type="ECO:0008006" key="4">
    <source>
        <dbReference type="Google" id="ProtNLM"/>
    </source>
</evidence>
<name>A0A9P5Q482_9AGAR</name>
<dbReference type="AlphaFoldDB" id="A0A9P5Q482"/>
<dbReference type="InterPro" id="IPR036047">
    <property type="entry name" value="F-box-like_dom_sf"/>
</dbReference>
<evidence type="ECO:0000313" key="3">
    <source>
        <dbReference type="Proteomes" id="UP000772434"/>
    </source>
</evidence>
<dbReference type="Proteomes" id="UP000772434">
    <property type="component" value="Unassembled WGS sequence"/>
</dbReference>
<reference evidence="2" key="1">
    <citation type="submission" date="2020-11" db="EMBL/GenBank/DDBJ databases">
        <authorList>
            <consortium name="DOE Joint Genome Institute"/>
            <person name="Ahrendt S."/>
            <person name="Riley R."/>
            <person name="Andreopoulos W."/>
            <person name="Labutti K."/>
            <person name="Pangilinan J."/>
            <person name="Ruiz-Duenas F.J."/>
            <person name="Barrasa J.M."/>
            <person name="Sanchez-Garcia M."/>
            <person name="Camarero S."/>
            <person name="Miyauchi S."/>
            <person name="Serrano A."/>
            <person name="Linde D."/>
            <person name="Babiker R."/>
            <person name="Drula E."/>
            <person name="Ayuso-Fernandez I."/>
            <person name="Pacheco R."/>
            <person name="Padilla G."/>
            <person name="Ferreira P."/>
            <person name="Barriuso J."/>
            <person name="Kellner H."/>
            <person name="Castanera R."/>
            <person name="Alfaro M."/>
            <person name="Ramirez L."/>
            <person name="Pisabarro A.G."/>
            <person name="Kuo A."/>
            <person name="Tritt A."/>
            <person name="Lipzen A."/>
            <person name="He G."/>
            <person name="Yan M."/>
            <person name="Ng V."/>
            <person name="Cullen D."/>
            <person name="Martin F."/>
            <person name="Rosso M.-N."/>
            <person name="Henrissat B."/>
            <person name="Hibbett D."/>
            <person name="Martinez A.T."/>
            <person name="Grigoriev I.V."/>
        </authorList>
    </citation>
    <scope>NUCLEOTIDE SEQUENCE</scope>
    <source>
        <strain evidence="2">AH 40177</strain>
    </source>
</reference>
<accession>A0A9P5Q482</accession>
<evidence type="ECO:0000256" key="1">
    <source>
        <dbReference type="SAM" id="Coils"/>
    </source>
</evidence>
<feature type="coiled-coil region" evidence="1">
    <location>
        <begin position="1"/>
        <end position="42"/>
    </location>
</feature>
<comment type="caution">
    <text evidence="2">The sequence shown here is derived from an EMBL/GenBank/DDBJ whole genome shotgun (WGS) entry which is preliminary data.</text>
</comment>
<organism evidence="2 3">
    <name type="scientific">Rhodocollybia butyracea</name>
    <dbReference type="NCBI Taxonomy" id="206335"/>
    <lineage>
        <taxon>Eukaryota</taxon>
        <taxon>Fungi</taxon>
        <taxon>Dikarya</taxon>
        <taxon>Basidiomycota</taxon>
        <taxon>Agaricomycotina</taxon>
        <taxon>Agaricomycetes</taxon>
        <taxon>Agaricomycetidae</taxon>
        <taxon>Agaricales</taxon>
        <taxon>Marasmiineae</taxon>
        <taxon>Omphalotaceae</taxon>
        <taxon>Rhodocollybia</taxon>
    </lineage>
</organism>
<keyword evidence="1" id="KW-0175">Coiled coil</keyword>
<dbReference type="EMBL" id="JADNRY010000003">
    <property type="protein sequence ID" value="KAF9077811.1"/>
    <property type="molecule type" value="Genomic_DNA"/>
</dbReference>
<sequence>MENAADLIADADEDVAAFDQEIEDYNAQIRRLQSRVISLRNERQHLSNYRTCLRGLKSPLQKLANELLLLIFEYACDMNEITSKQLRTMPTLVISGVCWRWRNLARSFPALWSHIDISLGRTPPRLSGLPVLGLFLRSSQKSPLTIQISSTQAICVTIWMFG</sequence>